<dbReference type="Proteomes" id="UP000789524">
    <property type="component" value="Unassembled WGS sequence"/>
</dbReference>
<evidence type="ECO:0000313" key="1">
    <source>
        <dbReference type="EMBL" id="CAG9561140.1"/>
    </source>
</evidence>
<organism evidence="1 2">
    <name type="scientific">Danaus chrysippus</name>
    <name type="common">African queen</name>
    <dbReference type="NCBI Taxonomy" id="151541"/>
    <lineage>
        <taxon>Eukaryota</taxon>
        <taxon>Metazoa</taxon>
        <taxon>Ecdysozoa</taxon>
        <taxon>Arthropoda</taxon>
        <taxon>Hexapoda</taxon>
        <taxon>Insecta</taxon>
        <taxon>Pterygota</taxon>
        <taxon>Neoptera</taxon>
        <taxon>Endopterygota</taxon>
        <taxon>Lepidoptera</taxon>
        <taxon>Glossata</taxon>
        <taxon>Ditrysia</taxon>
        <taxon>Papilionoidea</taxon>
        <taxon>Nymphalidae</taxon>
        <taxon>Danainae</taxon>
        <taxon>Danaini</taxon>
        <taxon>Danaina</taxon>
        <taxon>Danaus</taxon>
        <taxon>Anosia</taxon>
    </lineage>
</organism>
<evidence type="ECO:0000313" key="2">
    <source>
        <dbReference type="Proteomes" id="UP000789524"/>
    </source>
</evidence>
<dbReference type="AlphaFoldDB" id="A0A8J2QEH9"/>
<proteinExistence type="predicted"/>
<accession>A0A8J2QEH9</accession>
<sequence>MRVDTKTLLYREQSVGVAVVTGPGRAGGSEGGVGGCTIDETGATSFTAPRGRSIVTSSTPRAEYGEGGGGTLRAHSPTYLRLRFTVSRSVLRKSIDHGQVLGRLRACPDTQATRRRTVACPTYSVHSLHNIA</sequence>
<gene>
    <name evidence="1" type="ORF">DCHRY22_LOCUS2693</name>
</gene>
<protein>
    <submittedName>
        <fullName evidence="1">(African queen) hypothetical protein</fullName>
    </submittedName>
</protein>
<dbReference type="EMBL" id="CAKASE010000046">
    <property type="protein sequence ID" value="CAG9561140.1"/>
    <property type="molecule type" value="Genomic_DNA"/>
</dbReference>
<keyword evidence="2" id="KW-1185">Reference proteome</keyword>
<comment type="caution">
    <text evidence="1">The sequence shown here is derived from an EMBL/GenBank/DDBJ whole genome shotgun (WGS) entry which is preliminary data.</text>
</comment>
<reference evidence="1" key="1">
    <citation type="submission" date="2021-09" db="EMBL/GenBank/DDBJ databases">
        <authorList>
            <person name="Martin H S."/>
        </authorList>
    </citation>
    <scope>NUCLEOTIDE SEQUENCE</scope>
</reference>
<name>A0A8J2QEH9_9NEOP</name>